<accession>A0A4C1X981</accession>
<dbReference type="Pfam" id="PF07841">
    <property type="entry name" value="DM4_12"/>
    <property type="match status" value="1"/>
</dbReference>
<keyword evidence="3" id="KW-1185">Reference proteome</keyword>
<comment type="caution">
    <text evidence="2">The sequence shown here is derived from an EMBL/GenBank/DDBJ whole genome shotgun (WGS) entry which is preliminary data.</text>
</comment>
<feature type="compositionally biased region" description="Low complexity" evidence="1">
    <location>
        <begin position="1"/>
        <end position="10"/>
    </location>
</feature>
<gene>
    <name evidence="2" type="ORF">EVAR_91407_1</name>
</gene>
<protein>
    <submittedName>
        <fullName evidence="2">Uncharacterized protein</fullName>
    </submittedName>
</protein>
<evidence type="ECO:0000256" key="1">
    <source>
        <dbReference type="SAM" id="MobiDB-lite"/>
    </source>
</evidence>
<proteinExistence type="predicted"/>
<sequence length="348" mass="39324">MCTVSPAAGARRPRGPRTHSSSSTVARRRRVTDFRVLPARSDAKFSVCWRPSSLNRVASYIVRYIVLCACAATMLRINLNVVWTIMLFCTQARAERQKRTLVFPPTSLYGALGHLEQRPVLNSPSCHSVSAHRIIIYDDSASSSVPRLWPKMRFQRIKSRDIKKNVVIQMIPILPVYVKLKTFLAIAVPVDIPDKNVFVSYNFESNYSTLNNITEIDEVIFPNLPVVGSRHARSITRELTYLMLEKRFEDPFLVGAARRSRRHGMRGRDCLLRNICEAAETPLHDNGVVGHVLHVVFTPSASREEGLDDAYYEAEAAGARAGCDRYFERCPYSLFDIITRIVQLPGKG</sequence>
<dbReference type="InterPro" id="IPR006631">
    <property type="entry name" value="DM4_12"/>
</dbReference>
<reference evidence="2 3" key="1">
    <citation type="journal article" date="2019" name="Commun. Biol.">
        <title>The bagworm genome reveals a unique fibroin gene that provides high tensile strength.</title>
        <authorList>
            <person name="Kono N."/>
            <person name="Nakamura H."/>
            <person name="Ohtoshi R."/>
            <person name="Tomita M."/>
            <person name="Numata K."/>
            <person name="Arakawa K."/>
        </authorList>
    </citation>
    <scope>NUCLEOTIDE SEQUENCE [LARGE SCALE GENOMIC DNA]</scope>
</reference>
<dbReference type="AlphaFoldDB" id="A0A4C1X981"/>
<dbReference type="OrthoDB" id="6340174at2759"/>
<feature type="region of interest" description="Disordered" evidence="1">
    <location>
        <begin position="1"/>
        <end position="26"/>
    </location>
</feature>
<dbReference type="Proteomes" id="UP000299102">
    <property type="component" value="Unassembled WGS sequence"/>
</dbReference>
<dbReference type="SMART" id="SM00718">
    <property type="entry name" value="DM4_12"/>
    <property type="match status" value="1"/>
</dbReference>
<dbReference type="STRING" id="151549.A0A4C1X981"/>
<organism evidence="2 3">
    <name type="scientific">Eumeta variegata</name>
    <name type="common">Bagworm moth</name>
    <name type="synonym">Eumeta japonica</name>
    <dbReference type="NCBI Taxonomy" id="151549"/>
    <lineage>
        <taxon>Eukaryota</taxon>
        <taxon>Metazoa</taxon>
        <taxon>Ecdysozoa</taxon>
        <taxon>Arthropoda</taxon>
        <taxon>Hexapoda</taxon>
        <taxon>Insecta</taxon>
        <taxon>Pterygota</taxon>
        <taxon>Neoptera</taxon>
        <taxon>Endopterygota</taxon>
        <taxon>Lepidoptera</taxon>
        <taxon>Glossata</taxon>
        <taxon>Ditrysia</taxon>
        <taxon>Tineoidea</taxon>
        <taxon>Psychidae</taxon>
        <taxon>Oiketicinae</taxon>
        <taxon>Eumeta</taxon>
    </lineage>
</organism>
<dbReference type="PANTHER" id="PTHR21398">
    <property type="entry name" value="AGAP007094-PA"/>
    <property type="match status" value="1"/>
</dbReference>
<name>A0A4C1X981_EUMVA</name>
<dbReference type="EMBL" id="BGZK01000786">
    <property type="protein sequence ID" value="GBP60371.1"/>
    <property type="molecule type" value="Genomic_DNA"/>
</dbReference>
<evidence type="ECO:0000313" key="2">
    <source>
        <dbReference type="EMBL" id="GBP60371.1"/>
    </source>
</evidence>
<evidence type="ECO:0000313" key="3">
    <source>
        <dbReference type="Proteomes" id="UP000299102"/>
    </source>
</evidence>
<dbReference type="PANTHER" id="PTHR21398:SF22">
    <property type="entry name" value="IP12060P-RELATED"/>
    <property type="match status" value="1"/>
</dbReference>